<name>A0A5P6NZ50_9BRAD</name>
<reference evidence="2" key="1">
    <citation type="submission" date="2019-10" db="EMBL/GenBank/DDBJ databases">
        <title>Complete Genome Sequence of Bradyrhizobium betae type strain PL7HG1T.</title>
        <authorList>
            <person name="Bromfield E.S.P."/>
            <person name="Cloutier S."/>
        </authorList>
    </citation>
    <scope>NUCLEOTIDE SEQUENCE [LARGE SCALE GENOMIC DNA]</scope>
    <source>
        <strain evidence="2">PL7HG1</strain>
    </source>
</reference>
<evidence type="ECO:0000313" key="1">
    <source>
        <dbReference type="EMBL" id="QFI71389.1"/>
    </source>
</evidence>
<proteinExistence type="predicted"/>
<dbReference type="EMBL" id="CP044543">
    <property type="protein sequence ID" value="QFI71389.1"/>
    <property type="molecule type" value="Genomic_DNA"/>
</dbReference>
<protein>
    <recommendedName>
        <fullName evidence="3">Autotransporter outer membrane beta-barrel domain-containing protein</fullName>
    </recommendedName>
</protein>
<dbReference type="RefSeq" id="WP_151642297.1">
    <property type="nucleotide sequence ID" value="NZ_CP044543.1"/>
</dbReference>
<evidence type="ECO:0008006" key="3">
    <source>
        <dbReference type="Google" id="ProtNLM"/>
    </source>
</evidence>
<evidence type="ECO:0000313" key="2">
    <source>
        <dbReference type="Proteomes" id="UP000325641"/>
    </source>
</evidence>
<dbReference type="Proteomes" id="UP000325641">
    <property type="component" value="Chromosome"/>
</dbReference>
<accession>A0A5P6NZ50</accession>
<dbReference type="KEGG" id="bbet:F8237_02825"/>
<dbReference type="AlphaFoldDB" id="A0A5P6NZ50"/>
<sequence length="194" mass="20260">MTTEELEMNATVVSRVVRWRLMWRSTCVLAPTILIAPLLTIERAEAACTPVAPVSNVNVVCASDTDNQQGGNTGYGTDHDNNNTYTIAAGVTVHGGTFGFTTGTNSVFINAGTISGTSAAGISTGAATITNLSGATISGYFAITPSSINLSNAGLIFGERARLRSPRTGPSPTLVRETLRRRVISVVRFPPVGS</sequence>
<organism evidence="1 2">
    <name type="scientific">Bradyrhizobium betae</name>
    <dbReference type="NCBI Taxonomy" id="244734"/>
    <lineage>
        <taxon>Bacteria</taxon>
        <taxon>Pseudomonadati</taxon>
        <taxon>Pseudomonadota</taxon>
        <taxon>Alphaproteobacteria</taxon>
        <taxon>Hyphomicrobiales</taxon>
        <taxon>Nitrobacteraceae</taxon>
        <taxon>Bradyrhizobium</taxon>
    </lineage>
</organism>
<gene>
    <name evidence="1" type="ORF">F8237_02825</name>
</gene>
<dbReference type="OrthoDB" id="8255242at2"/>